<organism evidence="7 8">
    <name type="scientific">Hymenobacter caeli</name>
    <dbReference type="NCBI Taxonomy" id="2735894"/>
    <lineage>
        <taxon>Bacteria</taxon>
        <taxon>Pseudomonadati</taxon>
        <taxon>Bacteroidota</taxon>
        <taxon>Cytophagia</taxon>
        <taxon>Cytophagales</taxon>
        <taxon>Hymenobacteraceae</taxon>
        <taxon>Hymenobacter</taxon>
    </lineage>
</organism>
<dbReference type="SUPFAM" id="SSF88659">
    <property type="entry name" value="Sigma3 and sigma4 domains of RNA polymerase sigma factors"/>
    <property type="match status" value="1"/>
</dbReference>
<dbReference type="Gene3D" id="1.10.1740.10">
    <property type="match status" value="1"/>
</dbReference>
<evidence type="ECO:0000256" key="3">
    <source>
        <dbReference type="ARBA" id="ARBA00023082"/>
    </source>
</evidence>
<evidence type="ECO:0000256" key="1">
    <source>
        <dbReference type="ARBA" id="ARBA00010641"/>
    </source>
</evidence>
<dbReference type="InterPro" id="IPR036388">
    <property type="entry name" value="WH-like_DNA-bd_sf"/>
</dbReference>
<dbReference type="Gene3D" id="1.10.10.10">
    <property type="entry name" value="Winged helix-like DNA-binding domain superfamily/Winged helix DNA-binding domain"/>
    <property type="match status" value="1"/>
</dbReference>
<dbReference type="Proteomes" id="UP000779507">
    <property type="component" value="Unassembled WGS sequence"/>
</dbReference>
<dbReference type="PANTHER" id="PTHR43133:SF46">
    <property type="entry name" value="RNA POLYMERASE SIGMA-70 FACTOR ECF SUBFAMILY"/>
    <property type="match status" value="1"/>
</dbReference>
<keyword evidence="2" id="KW-0805">Transcription regulation</keyword>
<dbReference type="EMBL" id="JABSNP010000004">
    <property type="protein sequence ID" value="NRT18415.1"/>
    <property type="molecule type" value="Genomic_DNA"/>
</dbReference>
<comment type="similarity">
    <text evidence="1">Belongs to the sigma-70 factor family. ECF subfamily.</text>
</comment>
<keyword evidence="3" id="KW-0731">Sigma factor</keyword>
<dbReference type="InterPro" id="IPR007627">
    <property type="entry name" value="RNA_pol_sigma70_r2"/>
</dbReference>
<dbReference type="NCBIfam" id="TIGR02937">
    <property type="entry name" value="sigma70-ECF"/>
    <property type="match status" value="1"/>
</dbReference>
<evidence type="ECO:0000259" key="6">
    <source>
        <dbReference type="Pfam" id="PF08281"/>
    </source>
</evidence>
<dbReference type="SUPFAM" id="SSF88946">
    <property type="entry name" value="Sigma2 domain of RNA polymerase sigma factors"/>
    <property type="match status" value="1"/>
</dbReference>
<feature type="domain" description="RNA polymerase sigma factor 70 region 4 type 2" evidence="6">
    <location>
        <begin position="124"/>
        <end position="174"/>
    </location>
</feature>
<feature type="domain" description="RNA polymerase sigma-70 region 2" evidence="5">
    <location>
        <begin position="28"/>
        <end position="95"/>
    </location>
</feature>
<evidence type="ECO:0000256" key="2">
    <source>
        <dbReference type="ARBA" id="ARBA00023015"/>
    </source>
</evidence>
<dbReference type="Pfam" id="PF04542">
    <property type="entry name" value="Sigma70_r2"/>
    <property type="match status" value="1"/>
</dbReference>
<dbReference type="InterPro" id="IPR014284">
    <property type="entry name" value="RNA_pol_sigma-70_dom"/>
</dbReference>
<evidence type="ECO:0000256" key="4">
    <source>
        <dbReference type="ARBA" id="ARBA00023163"/>
    </source>
</evidence>
<keyword evidence="4" id="KW-0804">Transcription</keyword>
<dbReference type="InterPro" id="IPR013325">
    <property type="entry name" value="RNA_pol_sigma_r2"/>
</dbReference>
<accession>A0ABX2FMP0</accession>
<dbReference type="InterPro" id="IPR013249">
    <property type="entry name" value="RNA_pol_sigma70_r4_t2"/>
</dbReference>
<dbReference type="RefSeq" id="WP_173809154.1">
    <property type="nucleotide sequence ID" value="NZ_JABSNP010000004.1"/>
</dbReference>
<reference evidence="7 8" key="1">
    <citation type="submission" date="2020-05" db="EMBL/GenBank/DDBJ databases">
        <title>Genomic Encyclopedia of Type Strains, Phase IV (KMG-V): Genome sequencing to study the core and pangenomes of soil and plant-associated prokaryotes.</title>
        <authorList>
            <person name="Whitman W."/>
        </authorList>
    </citation>
    <scope>NUCLEOTIDE SEQUENCE [LARGE SCALE GENOMIC DNA]</scope>
    <source>
        <strain evidence="7 8">9A</strain>
    </source>
</reference>
<sequence>MAKFDDAALDARLTLLRQTDPAAFLEQLFQAFYAPLGSLVYRTVPDRAAVEDILQDVFLRVWQGVATLPALDSHRAYLTRMALNAALRHQQRAQRQVAWDEAPLAPAPVAPDALAGLHAAEAAEAVAAALAHLPPQCRAVFELSRYEELSYLQIAEALEISPKTVENQMGKALRILRRELAGVLKNLYGLLFYLLACRAPGGGLGPAAPGMARPAPTQFQAYFSGRRGGSVPGAYLSLGPVAFPPSLSA</sequence>
<proteinExistence type="inferred from homology"/>
<protein>
    <submittedName>
        <fullName evidence="7">RNA polymerase sigma-70 factor (ECF subfamily)</fullName>
    </submittedName>
</protein>
<dbReference type="InterPro" id="IPR039425">
    <property type="entry name" value="RNA_pol_sigma-70-like"/>
</dbReference>
<evidence type="ECO:0000259" key="5">
    <source>
        <dbReference type="Pfam" id="PF04542"/>
    </source>
</evidence>
<keyword evidence="8" id="KW-1185">Reference proteome</keyword>
<evidence type="ECO:0000313" key="7">
    <source>
        <dbReference type="EMBL" id="NRT18415.1"/>
    </source>
</evidence>
<dbReference type="Pfam" id="PF08281">
    <property type="entry name" value="Sigma70_r4_2"/>
    <property type="match status" value="1"/>
</dbReference>
<evidence type="ECO:0000313" key="8">
    <source>
        <dbReference type="Proteomes" id="UP000779507"/>
    </source>
</evidence>
<gene>
    <name evidence="7" type="ORF">HNP98_001232</name>
</gene>
<name>A0ABX2FMP0_9BACT</name>
<dbReference type="PANTHER" id="PTHR43133">
    <property type="entry name" value="RNA POLYMERASE ECF-TYPE SIGMA FACTO"/>
    <property type="match status" value="1"/>
</dbReference>
<comment type="caution">
    <text evidence="7">The sequence shown here is derived from an EMBL/GenBank/DDBJ whole genome shotgun (WGS) entry which is preliminary data.</text>
</comment>
<dbReference type="InterPro" id="IPR013324">
    <property type="entry name" value="RNA_pol_sigma_r3/r4-like"/>
</dbReference>